<organism evidence="1 2">
    <name type="scientific">Scyliorhinus torazame</name>
    <name type="common">Cloudy catshark</name>
    <name type="synonym">Catulus torazame</name>
    <dbReference type="NCBI Taxonomy" id="75743"/>
    <lineage>
        <taxon>Eukaryota</taxon>
        <taxon>Metazoa</taxon>
        <taxon>Chordata</taxon>
        <taxon>Craniata</taxon>
        <taxon>Vertebrata</taxon>
        <taxon>Chondrichthyes</taxon>
        <taxon>Elasmobranchii</taxon>
        <taxon>Galeomorphii</taxon>
        <taxon>Galeoidea</taxon>
        <taxon>Carcharhiniformes</taxon>
        <taxon>Scyliorhinidae</taxon>
        <taxon>Scyliorhinus</taxon>
    </lineage>
</organism>
<protein>
    <submittedName>
        <fullName evidence="1">Uncharacterized protein</fullName>
    </submittedName>
</protein>
<dbReference type="OMA" id="SVGCWAS"/>
<evidence type="ECO:0000313" key="2">
    <source>
        <dbReference type="Proteomes" id="UP000288216"/>
    </source>
</evidence>
<dbReference type="OrthoDB" id="9807390at2759"/>
<dbReference type="AlphaFoldDB" id="A0A401QHX6"/>
<feature type="non-terminal residue" evidence="1">
    <location>
        <position position="1"/>
    </location>
</feature>
<keyword evidence="2" id="KW-1185">Reference proteome</keyword>
<dbReference type="Proteomes" id="UP000288216">
    <property type="component" value="Unassembled WGS sequence"/>
</dbReference>
<sequence length="168" mass="17229">INLGSAAGFLMQACAGAVSVVHSYSEEPPALLSASLREVNWVSMVIGLPLFSFGFHWLNDDWLAANSAVAGGILAAACSGNLAEEGREVAVRLAVAAPILSVLTVCLFTANLYGIVGSLAVCLVGVVSELEPGGLLGLKKMDVQNVLLTSGVVALQRALGTQYGAESK</sequence>
<proteinExistence type="predicted"/>
<accession>A0A401QHX6</accession>
<comment type="caution">
    <text evidence="1">The sequence shown here is derived from an EMBL/GenBank/DDBJ whole genome shotgun (WGS) entry which is preliminary data.</text>
</comment>
<name>A0A401QHX6_SCYTO</name>
<evidence type="ECO:0000313" key="1">
    <source>
        <dbReference type="EMBL" id="GCB84942.1"/>
    </source>
</evidence>
<reference evidence="1 2" key="1">
    <citation type="journal article" date="2018" name="Nat. Ecol. Evol.">
        <title>Shark genomes provide insights into elasmobranch evolution and the origin of vertebrates.</title>
        <authorList>
            <person name="Hara Y"/>
            <person name="Yamaguchi K"/>
            <person name="Onimaru K"/>
            <person name="Kadota M"/>
            <person name="Koyanagi M"/>
            <person name="Keeley SD"/>
            <person name="Tatsumi K"/>
            <person name="Tanaka K"/>
            <person name="Motone F"/>
            <person name="Kageyama Y"/>
            <person name="Nozu R"/>
            <person name="Adachi N"/>
            <person name="Nishimura O"/>
            <person name="Nakagawa R"/>
            <person name="Tanegashima C"/>
            <person name="Kiyatake I"/>
            <person name="Matsumoto R"/>
            <person name="Murakumo K"/>
            <person name="Nishida K"/>
            <person name="Terakita A"/>
            <person name="Kuratani S"/>
            <person name="Sato K"/>
            <person name="Hyodo S Kuraku.S."/>
        </authorList>
    </citation>
    <scope>NUCLEOTIDE SEQUENCE [LARGE SCALE GENOMIC DNA]</scope>
</reference>
<gene>
    <name evidence="1" type="ORF">scyTo_0025595</name>
</gene>
<dbReference type="EMBL" id="BFAA01109891">
    <property type="protein sequence ID" value="GCB84942.1"/>
    <property type="molecule type" value="Genomic_DNA"/>
</dbReference>